<dbReference type="EMBL" id="MHJL01000016">
    <property type="protein sequence ID" value="OGY67776.1"/>
    <property type="molecule type" value="Genomic_DNA"/>
</dbReference>
<evidence type="ECO:0000313" key="4">
    <source>
        <dbReference type="Proteomes" id="UP000177690"/>
    </source>
</evidence>
<dbReference type="InterPro" id="IPR036866">
    <property type="entry name" value="RibonucZ/Hydroxyglut_hydro"/>
</dbReference>
<dbReference type="CDD" id="cd07731">
    <property type="entry name" value="ComA-like_MBL-fold"/>
    <property type="match status" value="1"/>
</dbReference>
<sequence length="280" mass="30505">MFKKFNILLGILVAADIFIWGQILFKNNSGDLGLYFLDVGQGDSQLILADGIKIMIDGGPVNGKALENLAKLLPSSDRYIDLLVLTHPQLDHYGGFIDVLKNYNVGSFIASGRKGESDAYLSLVEIIKDKKIPYIALIEGRVIRYKDLSLEVLSPSLKNLSSSELNDTSLVILLKDGDLKVLYTGDIGANVEKELAGKYDLSAQVLKVGHHGSRFSSSKEFLGELQPKIAIIEVGKNTYGHPTSAALGRLADVGAQVFRTDVNGLLGLVFKDGILKTYTY</sequence>
<dbReference type="Pfam" id="PF00753">
    <property type="entry name" value="Lactamase_B"/>
    <property type="match status" value="1"/>
</dbReference>
<dbReference type="InterPro" id="IPR001279">
    <property type="entry name" value="Metallo-B-lactamas"/>
</dbReference>
<dbReference type="SMART" id="SM00849">
    <property type="entry name" value="Lactamase_B"/>
    <property type="match status" value="1"/>
</dbReference>
<protein>
    <recommendedName>
        <fullName evidence="2">Metallo-beta-lactamase domain-containing protein</fullName>
    </recommendedName>
</protein>
<feature type="domain" description="Metallo-beta-lactamase" evidence="2">
    <location>
        <begin position="41"/>
        <end position="236"/>
    </location>
</feature>
<comment type="caution">
    <text evidence="3">The sequence shown here is derived from an EMBL/GenBank/DDBJ whole genome shotgun (WGS) entry which is preliminary data.</text>
</comment>
<evidence type="ECO:0000259" key="2">
    <source>
        <dbReference type="SMART" id="SM00849"/>
    </source>
</evidence>
<dbReference type="PANTHER" id="PTHR30619">
    <property type="entry name" value="DNA INTERNALIZATION/COMPETENCE PROTEIN COMEC/REC2"/>
    <property type="match status" value="1"/>
</dbReference>
<dbReference type="SUPFAM" id="SSF56281">
    <property type="entry name" value="Metallo-hydrolase/oxidoreductase"/>
    <property type="match status" value="1"/>
</dbReference>
<dbReference type="InterPro" id="IPR035681">
    <property type="entry name" value="ComA-like_MBL"/>
</dbReference>
<name>A0A1G1ZUG4_9BACT</name>
<evidence type="ECO:0000313" key="3">
    <source>
        <dbReference type="EMBL" id="OGY67776.1"/>
    </source>
</evidence>
<dbReference type="STRING" id="1798409.A3I24_02605"/>
<dbReference type="Proteomes" id="UP000177690">
    <property type="component" value="Unassembled WGS sequence"/>
</dbReference>
<reference evidence="3 4" key="1">
    <citation type="journal article" date="2016" name="Nat. Commun.">
        <title>Thousands of microbial genomes shed light on interconnected biogeochemical processes in an aquifer system.</title>
        <authorList>
            <person name="Anantharaman K."/>
            <person name="Brown C.T."/>
            <person name="Hug L.A."/>
            <person name="Sharon I."/>
            <person name="Castelle C.J."/>
            <person name="Probst A.J."/>
            <person name="Thomas B.C."/>
            <person name="Singh A."/>
            <person name="Wilkins M.J."/>
            <person name="Karaoz U."/>
            <person name="Brodie E.L."/>
            <person name="Williams K.H."/>
            <person name="Hubbard S.S."/>
            <person name="Banfield J.F."/>
        </authorList>
    </citation>
    <scope>NUCLEOTIDE SEQUENCE [LARGE SCALE GENOMIC DNA]</scope>
</reference>
<dbReference type="AlphaFoldDB" id="A0A1G1ZUG4"/>
<accession>A0A1G1ZUG4</accession>
<proteinExistence type="predicted"/>
<keyword evidence="1" id="KW-1133">Transmembrane helix</keyword>
<organism evidence="3 4">
    <name type="scientific">Candidatus Harrisonbacteria bacterium RIFCSPLOWO2_02_FULL_41_13b</name>
    <dbReference type="NCBI Taxonomy" id="1798409"/>
    <lineage>
        <taxon>Bacteria</taxon>
        <taxon>Candidatus Harrisoniibacteriota</taxon>
    </lineage>
</organism>
<keyword evidence="1" id="KW-0472">Membrane</keyword>
<dbReference type="Gene3D" id="3.60.15.10">
    <property type="entry name" value="Ribonuclease Z/Hydroxyacylglutathione hydrolase-like"/>
    <property type="match status" value="1"/>
</dbReference>
<dbReference type="InterPro" id="IPR052159">
    <property type="entry name" value="Competence_DNA_uptake"/>
</dbReference>
<dbReference type="PANTHER" id="PTHR30619:SF1">
    <property type="entry name" value="RECOMBINATION PROTEIN 2"/>
    <property type="match status" value="1"/>
</dbReference>
<keyword evidence="1" id="KW-0812">Transmembrane</keyword>
<evidence type="ECO:0000256" key="1">
    <source>
        <dbReference type="SAM" id="Phobius"/>
    </source>
</evidence>
<feature type="transmembrane region" description="Helical" evidence="1">
    <location>
        <begin position="7"/>
        <end position="25"/>
    </location>
</feature>
<gene>
    <name evidence="3" type="ORF">A3I24_02605</name>
</gene>